<dbReference type="InterPro" id="IPR036388">
    <property type="entry name" value="WH-like_DNA-bd_sf"/>
</dbReference>
<dbReference type="SUPFAM" id="SSF56281">
    <property type="entry name" value="Metallo-hydrolase/oxidoreductase"/>
    <property type="match status" value="1"/>
</dbReference>
<sequence>MVPQGRAELITFPAFNQLKPFEPITYPFEQQPAPGEARELAPGIFWVRMPLPFELNHINLWLIEEDDGWTLVDTGLNLDDIKRHWESVLAAHCRTKPVSRIVVTHCHPDHLGLARWLGEKTGARTWITQGEMLNACAWFHQLPNYDVDGMVGFFRRHGLDETRAAMFFDRGPTYRGRVDGLPTEYRRLMEGDLLRIGGNDWRVIVGYGHSPEHASLHCDALNVLISGDMLLPRISTNVSAMSSNPDGDPLGWFLDSVERFTELPEDTLVLPSHGKPFRGIQARAAQLAAHHEERFAALLAALDAPKSACELIPTLFSRALDAHQTMFAMGEAIAHLNYLEHAGRVRRLPGPDGVFRFTAT</sequence>
<dbReference type="InterPro" id="IPR036866">
    <property type="entry name" value="RibonucZ/Hydroxyglut_hydro"/>
</dbReference>
<organism evidence="2 3">
    <name type="scientific">Candidatus Desulfobacillus denitrificans</name>
    <dbReference type="NCBI Taxonomy" id="2608985"/>
    <lineage>
        <taxon>Bacteria</taxon>
        <taxon>Pseudomonadati</taxon>
        <taxon>Pseudomonadota</taxon>
        <taxon>Betaproteobacteria</taxon>
        <taxon>Candidatus Desulfobacillus</taxon>
    </lineage>
</organism>
<dbReference type="KEGG" id="ddz:DSYM_29500"/>
<feature type="domain" description="Metallo-beta-lactamase" evidence="1">
    <location>
        <begin position="57"/>
        <end position="273"/>
    </location>
</feature>
<accession>A0A809S7F7</accession>
<gene>
    <name evidence="2" type="ORF">DSYM_29500</name>
</gene>
<evidence type="ECO:0000313" key="3">
    <source>
        <dbReference type="Proteomes" id="UP000662914"/>
    </source>
</evidence>
<dbReference type="PANTHER" id="PTHR23131:SF4">
    <property type="entry name" value="METALLO-BETA-LACTAMASE SUPERFAMILY POTEIN"/>
    <property type="match status" value="1"/>
</dbReference>
<dbReference type="AlphaFoldDB" id="A0A809S7F7"/>
<dbReference type="PANTHER" id="PTHR23131">
    <property type="entry name" value="ENDORIBONUCLEASE LACTB2"/>
    <property type="match status" value="1"/>
</dbReference>
<dbReference type="Gene3D" id="1.10.10.10">
    <property type="entry name" value="Winged helix-like DNA-binding domain superfamily/Winged helix DNA-binding domain"/>
    <property type="match status" value="1"/>
</dbReference>
<dbReference type="Pfam" id="PF21221">
    <property type="entry name" value="B_lactamase-like_C"/>
    <property type="match status" value="1"/>
</dbReference>
<dbReference type="InterPro" id="IPR048933">
    <property type="entry name" value="B_lactamase-like_C"/>
</dbReference>
<keyword evidence="2" id="KW-0378">Hydrolase</keyword>
<dbReference type="SMART" id="SM00849">
    <property type="entry name" value="Lactamase_B"/>
    <property type="match status" value="1"/>
</dbReference>
<evidence type="ECO:0000259" key="1">
    <source>
        <dbReference type="SMART" id="SM00849"/>
    </source>
</evidence>
<dbReference type="InterPro" id="IPR050662">
    <property type="entry name" value="Sec-metab_biosynth-thioest"/>
</dbReference>
<dbReference type="Pfam" id="PF00753">
    <property type="entry name" value="Lactamase_B"/>
    <property type="match status" value="1"/>
</dbReference>
<dbReference type="Gene3D" id="3.60.15.10">
    <property type="entry name" value="Ribonuclease Z/Hydroxyacylglutathione hydrolase-like"/>
    <property type="match status" value="1"/>
</dbReference>
<proteinExistence type="predicted"/>
<dbReference type="InterPro" id="IPR001279">
    <property type="entry name" value="Metallo-B-lactamas"/>
</dbReference>
<evidence type="ECO:0000313" key="2">
    <source>
        <dbReference type="EMBL" id="BBO22251.1"/>
    </source>
</evidence>
<protein>
    <submittedName>
        <fullName evidence="2">Zn-dependent hydrolase</fullName>
    </submittedName>
</protein>
<dbReference type="GO" id="GO:0016787">
    <property type="term" value="F:hydrolase activity"/>
    <property type="evidence" value="ECO:0007669"/>
    <property type="project" value="UniProtKB-KW"/>
</dbReference>
<dbReference type="Proteomes" id="UP000662914">
    <property type="component" value="Chromosome"/>
</dbReference>
<reference evidence="2" key="1">
    <citation type="journal article" name="DNA Res.">
        <title>The physiological potential of anammox bacteria as revealed by their core genome structure.</title>
        <authorList>
            <person name="Okubo T."/>
            <person name="Toyoda A."/>
            <person name="Fukuhara K."/>
            <person name="Uchiyama I."/>
            <person name="Harigaya Y."/>
            <person name="Kuroiwa M."/>
            <person name="Suzuki T."/>
            <person name="Murakami Y."/>
            <person name="Suwa Y."/>
            <person name="Takami H."/>
        </authorList>
    </citation>
    <scope>NUCLEOTIDE SEQUENCE</scope>
    <source>
        <strain evidence="2">317325-3</strain>
    </source>
</reference>
<dbReference type="EMBL" id="AP021857">
    <property type="protein sequence ID" value="BBO22251.1"/>
    <property type="molecule type" value="Genomic_DNA"/>
</dbReference>
<name>A0A809S7F7_9PROT</name>